<protein>
    <submittedName>
        <fullName evidence="1">Tubulin polyglutamylase complex subunit 2</fullName>
    </submittedName>
</protein>
<dbReference type="Ensembl" id="ENSMCST00000008208.1">
    <property type="protein sequence ID" value="ENSMCSP00000008011.1"/>
    <property type="gene ID" value="ENSMCSG00000005743.1"/>
</dbReference>
<reference evidence="1" key="1">
    <citation type="submission" date="2025-08" db="UniProtKB">
        <authorList>
            <consortium name="Ensembl"/>
        </authorList>
    </citation>
    <scope>IDENTIFICATION</scope>
</reference>
<reference evidence="1" key="2">
    <citation type="submission" date="2025-09" db="UniProtKB">
        <authorList>
            <consortium name="Ensembl"/>
        </authorList>
    </citation>
    <scope>IDENTIFICATION</scope>
</reference>
<accession>A0A8C5X3L0</accession>
<name>A0A8C5X3L0_9PASS</name>
<keyword evidence="2" id="KW-1185">Reference proteome</keyword>
<dbReference type="Proteomes" id="UP000694560">
    <property type="component" value="Unplaced"/>
</dbReference>
<evidence type="ECO:0000313" key="2">
    <source>
        <dbReference type="Proteomes" id="UP000694560"/>
    </source>
</evidence>
<evidence type="ECO:0000313" key="1">
    <source>
        <dbReference type="Ensembl" id="ENSMCSP00000008011.1"/>
    </source>
</evidence>
<organism evidence="1 2">
    <name type="scientific">Malurus cyaneus samueli</name>
    <dbReference type="NCBI Taxonomy" id="2593467"/>
    <lineage>
        <taxon>Eukaryota</taxon>
        <taxon>Metazoa</taxon>
        <taxon>Chordata</taxon>
        <taxon>Craniata</taxon>
        <taxon>Vertebrata</taxon>
        <taxon>Euteleostomi</taxon>
        <taxon>Archelosauria</taxon>
        <taxon>Archosauria</taxon>
        <taxon>Dinosauria</taxon>
        <taxon>Saurischia</taxon>
        <taxon>Theropoda</taxon>
        <taxon>Coelurosauria</taxon>
        <taxon>Aves</taxon>
        <taxon>Neognathae</taxon>
        <taxon>Neoaves</taxon>
        <taxon>Telluraves</taxon>
        <taxon>Australaves</taxon>
        <taxon>Passeriformes</taxon>
        <taxon>Meliphagoidea</taxon>
        <taxon>Maluridae</taxon>
        <taxon>Malurus</taxon>
    </lineage>
</organism>
<sequence>MKPLQKITPWRQLVCVYVIESENGLETSPGVAEVTFVEKEPAERHTIVSWEQVSIFLVKLQFVSKLDLPTLFQLSVSLFSLSNSFQFLLSLSFAFSLPNLLARAGPIACSTTL</sequence>
<proteinExistence type="predicted"/>
<dbReference type="AlphaFoldDB" id="A0A8C5X3L0"/>